<keyword evidence="5" id="KW-0460">Magnesium</keyword>
<keyword evidence="3 10" id="KW-0255">Endonuclease</keyword>
<comment type="caution">
    <text evidence="10">The sequence shown here is derived from an EMBL/GenBank/DDBJ whole genome shotgun (WGS) entry which is preliminary data.</text>
</comment>
<dbReference type="PRINTS" id="PR00853">
    <property type="entry name" value="XPGRADSUPER"/>
</dbReference>
<reference evidence="10 11" key="1">
    <citation type="submission" date="2018-10" db="EMBL/GenBank/DDBJ databases">
        <authorList>
            <consortium name="IHU Genomes"/>
        </authorList>
    </citation>
    <scope>NUCLEOTIDE SEQUENCE [LARGE SCALE GENOMIC DNA]</scope>
    <source>
        <strain evidence="10 11">A1</strain>
    </source>
</reference>
<keyword evidence="4" id="KW-0378">Hydrolase</keyword>
<dbReference type="SUPFAM" id="SSF47807">
    <property type="entry name" value="5' to 3' exonuclease, C-terminal subdomain"/>
    <property type="match status" value="1"/>
</dbReference>
<name>A0A5K0U8X9_9VIRU</name>
<dbReference type="Proteomes" id="UP000594342">
    <property type="component" value="Unassembled WGS sequence"/>
</dbReference>
<evidence type="ECO:0000313" key="11">
    <source>
        <dbReference type="Proteomes" id="UP000594342"/>
    </source>
</evidence>
<protein>
    <submittedName>
        <fullName evidence="10">Flap endonuclease 1-like</fullName>
    </submittedName>
</protein>
<evidence type="ECO:0000256" key="3">
    <source>
        <dbReference type="ARBA" id="ARBA00022759"/>
    </source>
</evidence>
<keyword evidence="2" id="KW-0479">Metal-binding</keyword>
<dbReference type="GO" id="GO:0046872">
    <property type="term" value="F:metal ion binding"/>
    <property type="evidence" value="ECO:0007669"/>
    <property type="project" value="UniProtKB-KW"/>
</dbReference>
<feature type="compositionally biased region" description="Basic and acidic residues" evidence="7">
    <location>
        <begin position="39"/>
        <end position="51"/>
    </location>
</feature>
<accession>A0A5K0U8X9</accession>
<dbReference type="PANTHER" id="PTHR11081:SF9">
    <property type="entry name" value="FLAP ENDONUCLEASE 1"/>
    <property type="match status" value="1"/>
</dbReference>
<dbReference type="Gene3D" id="1.10.150.20">
    <property type="entry name" value="5' to 3' exonuclease, C-terminal subdomain"/>
    <property type="match status" value="1"/>
</dbReference>
<gene>
    <name evidence="10" type="ORF">YASMINEVIRUS_830</name>
</gene>
<keyword evidence="1" id="KW-0540">Nuclease</keyword>
<feature type="region of interest" description="Disordered" evidence="7">
    <location>
        <begin position="33"/>
        <end position="71"/>
    </location>
</feature>
<dbReference type="EMBL" id="UPSH01000001">
    <property type="protein sequence ID" value="VBB18367.1"/>
    <property type="molecule type" value="Genomic_DNA"/>
</dbReference>
<dbReference type="Pfam" id="PF00752">
    <property type="entry name" value="XPG_N"/>
    <property type="match status" value="1"/>
</dbReference>
<proteinExistence type="predicted"/>
<feature type="domain" description="XPG N-terminal" evidence="9">
    <location>
        <begin position="60"/>
        <end position="146"/>
    </location>
</feature>
<evidence type="ECO:0000256" key="5">
    <source>
        <dbReference type="ARBA" id="ARBA00022842"/>
    </source>
</evidence>
<dbReference type="Pfam" id="PF00867">
    <property type="entry name" value="XPG_I"/>
    <property type="match status" value="1"/>
</dbReference>
<dbReference type="SUPFAM" id="SSF88723">
    <property type="entry name" value="PIN domain-like"/>
    <property type="match status" value="1"/>
</dbReference>
<evidence type="ECO:0000259" key="9">
    <source>
        <dbReference type="SMART" id="SM00485"/>
    </source>
</evidence>
<dbReference type="PANTHER" id="PTHR11081">
    <property type="entry name" value="FLAP ENDONUCLEASE FAMILY MEMBER"/>
    <property type="match status" value="1"/>
</dbReference>
<keyword evidence="6" id="KW-0175">Coiled coil</keyword>
<evidence type="ECO:0000256" key="6">
    <source>
        <dbReference type="SAM" id="Coils"/>
    </source>
</evidence>
<dbReference type="InterPro" id="IPR006086">
    <property type="entry name" value="XPG-I_dom"/>
</dbReference>
<feature type="coiled-coil region" evidence="6">
    <location>
        <begin position="136"/>
        <end position="197"/>
    </location>
</feature>
<dbReference type="Gene3D" id="3.40.50.1010">
    <property type="entry name" value="5'-nuclease"/>
    <property type="match status" value="1"/>
</dbReference>
<dbReference type="SMART" id="SM00485">
    <property type="entry name" value="XPGN"/>
    <property type="match status" value="1"/>
</dbReference>
<dbReference type="InterPro" id="IPR006084">
    <property type="entry name" value="XPG/Rad2"/>
</dbReference>
<evidence type="ECO:0000256" key="2">
    <source>
        <dbReference type="ARBA" id="ARBA00022723"/>
    </source>
</evidence>
<keyword evidence="11" id="KW-1185">Reference proteome</keyword>
<dbReference type="CDD" id="cd09897">
    <property type="entry name" value="H3TH_FEN1-XPG-like"/>
    <property type="match status" value="1"/>
</dbReference>
<feature type="domain" description="XPG-I" evidence="8">
    <location>
        <begin position="207"/>
        <end position="273"/>
    </location>
</feature>
<evidence type="ECO:0000313" key="10">
    <source>
        <dbReference type="EMBL" id="VBB18367.1"/>
    </source>
</evidence>
<dbReference type="GO" id="GO:0017108">
    <property type="term" value="F:5'-flap endonuclease activity"/>
    <property type="evidence" value="ECO:0007669"/>
    <property type="project" value="TreeGrafter"/>
</dbReference>
<evidence type="ECO:0000256" key="1">
    <source>
        <dbReference type="ARBA" id="ARBA00022722"/>
    </source>
</evidence>
<evidence type="ECO:0000256" key="7">
    <source>
        <dbReference type="SAM" id="MobiDB-lite"/>
    </source>
</evidence>
<dbReference type="InterPro" id="IPR006085">
    <property type="entry name" value="XPG_DNA_repair_N"/>
</dbReference>
<evidence type="ECO:0000256" key="4">
    <source>
        <dbReference type="ARBA" id="ARBA00022801"/>
    </source>
</evidence>
<dbReference type="SMART" id="SM00484">
    <property type="entry name" value="XPGI"/>
    <property type="match status" value="1"/>
</dbReference>
<sequence>MGVRKLNKFLTNREIIKTYRNIQEFIDNLKSSGDDDLSDRDKSDKSERSEELDNEDLSKSNLPIQLPHTPRKNNAHNGKIVIAIDFWLYAHKFLHSCRSDNILLGFWNQIMKFLSYGVIPLYVMDGSVPIEKIDKIEERNKKRSNYKKKIDEIDEEIDKYININDLVTDNQDIDDNLEVMYEKREKLQKQIKRIKTSELYSIHKLFDVLNIPYIRAEFEADALCAKLYKEKIITCCLSDDMDMLALGCGSTIKFNEGKLIEFNLEQIKESLCLNQEQFVDMCIMFGCDYLQHPLKIECEDVYEMIKKHGSLLGALCSNEHELFNMNNRNVQVIGESYYQVKEIYMNSCDKEYIPAKLRNIKMKKINFDDLTAFLRKLKWFDTSPRNLRSIELDLRGINKMIDDDEL</sequence>
<organism evidence="10 11">
    <name type="scientific">Yasminevirus sp. GU-2018</name>
    <dbReference type="NCBI Taxonomy" id="2420051"/>
    <lineage>
        <taxon>Viruses</taxon>
        <taxon>Varidnaviria</taxon>
        <taxon>Bamfordvirae</taxon>
        <taxon>Nucleocytoviricota</taxon>
        <taxon>Megaviricetes</taxon>
        <taxon>Imitervirales</taxon>
        <taxon>Mimiviridae</taxon>
        <taxon>Klosneuvirinae</taxon>
        <taxon>Yasminevirus</taxon>
        <taxon>Yasminevirus saudimassiliense</taxon>
    </lineage>
</organism>
<evidence type="ECO:0000259" key="8">
    <source>
        <dbReference type="SMART" id="SM00484"/>
    </source>
</evidence>
<dbReference type="InterPro" id="IPR036279">
    <property type="entry name" value="5-3_exonuclease_C_sf"/>
</dbReference>
<dbReference type="InterPro" id="IPR029060">
    <property type="entry name" value="PIN-like_dom_sf"/>
</dbReference>